<protein>
    <submittedName>
        <fullName evidence="1">Uncharacterized protein</fullName>
    </submittedName>
</protein>
<evidence type="ECO:0000313" key="1">
    <source>
        <dbReference type="EMBL" id="AGA64780.1"/>
    </source>
</evidence>
<accession>L0EV99</accession>
<organism evidence="1 2">
    <name type="scientific">Liberibacter crescens (strain BT-1)</name>
    <dbReference type="NCBI Taxonomy" id="1215343"/>
    <lineage>
        <taxon>Bacteria</taxon>
        <taxon>Pseudomonadati</taxon>
        <taxon>Pseudomonadota</taxon>
        <taxon>Alphaproteobacteria</taxon>
        <taxon>Hyphomicrobiales</taxon>
        <taxon>Rhizobiaceae</taxon>
        <taxon>Liberibacter</taxon>
    </lineage>
</organism>
<dbReference type="Proteomes" id="UP000010799">
    <property type="component" value="Chromosome"/>
</dbReference>
<gene>
    <name evidence="1" type="ordered locus">B488_07880</name>
</gene>
<name>L0EV99_LIBCB</name>
<dbReference type="PATRIC" id="fig|1215343.11.peg.811"/>
<dbReference type="AlphaFoldDB" id="L0EV99"/>
<keyword evidence="2" id="KW-1185">Reference proteome</keyword>
<reference evidence="1 2" key="1">
    <citation type="journal article" date="2012" name="Stand. Genomic Sci.">
        <title>Complete genome sequence of Liberibacter crescens BT-1.</title>
        <authorList>
            <person name="Leonard M.T."/>
            <person name="Fagen J.R."/>
            <person name="Davis-Richardson A.G."/>
            <person name="Davis M.J."/>
            <person name="Triplett E.W."/>
        </authorList>
    </citation>
    <scope>NUCLEOTIDE SEQUENCE [LARGE SCALE GENOMIC DNA]</scope>
    <source>
        <strain evidence="1 2">BT-1</strain>
    </source>
</reference>
<dbReference type="STRING" id="1215343.B488_07880"/>
<dbReference type="KEGG" id="lcc:B488_07880"/>
<proteinExistence type="predicted"/>
<dbReference type="EMBL" id="CP003789">
    <property type="protein sequence ID" value="AGA64780.1"/>
    <property type="molecule type" value="Genomic_DNA"/>
</dbReference>
<sequence length="46" mass="5559">MLRKILTFTKKRIYSFYDRKAQRTEDEAPITSRRGRFIKVLLVVGR</sequence>
<evidence type="ECO:0000313" key="2">
    <source>
        <dbReference type="Proteomes" id="UP000010799"/>
    </source>
</evidence>
<dbReference type="HOGENOM" id="CLU_3185415_0_0_5"/>